<name>A0A4C2AA27_EUMVA</name>
<comment type="caution">
    <text evidence="2">The sequence shown here is derived from an EMBL/GenBank/DDBJ whole genome shotgun (WGS) entry which is preliminary data.</text>
</comment>
<evidence type="ECO:0000313" key="3">
    <source>
        <dbReference type="Proteomes" id="UP000299102"/>
    </source>
</evidence>
<gene>
    <name evidence="2" type="ORF">EVAR_89955_1</name>
</gene>
<evidence type="ECO:0000313" key="2">
    <source>
        <dbReference type="EMBL" id="GBP96978.1"/>
    </source>
</evidence>
<keyword evidence="3" id="KW-1185">Reference proteome</keyword>
<feature type="region of interest" description="Disordered" evidence="1">
    <location>
        <begin position="1"/>
        <end position="20"/>
    </location>
</feature>
<proteinExistence type="predicted"/>
<dbReference type="EMBL" id="BGZK01002855">
    <property type="protein sequence ID" value="GBP96978.1"/>
    <property type="molecule type" value="Genomic_DNA"/>
</dbReference>
<reference evidence="2 3" key="1">
    <citation type="journal article" date="2019" name="Commun. Biol.">
        <title>The bagworm genome reveals a unique fibroin gene that provides high tensile strength.</title>
        <authorList>
            <person name="Kono N."/>
            <person name="Nakamura H."/>
            <person name="Ohtoshi R."/>
            <person name="Tomita M."/>
            <person name="Numata K."/>
            <person name="Arakawa K."/>
        </authorList>
    </citation>
    <scope>NUCLEOTIDE SEQUENCE [LARGE SCALE GENOMIC DNA]</scope>
</reference>
<evidence type="ECO:0000256" key="1">
    <source>
        <dbReference type="SAM" id="MobiDB-lite"/>
    </source>
</evidence>
<sequence length="132" mass="13760">MSARSRPGSAEAVPRLSGHNRSAGTAATRLALAASNFACATWSSASANRSAEIAFTGHAPYASSPLFLRNGAALLALSLSVSRRGFAARFSSAGSRGRLSRARRLSSNIVIPLRRHNDCRGVKTADSSCLPC</sequence>
<dbReference type="Proteomes" id="UP000299102">
    <property type="component" value="Unassembled WGS sequence"/>
</dbReference>
<organism evidence="2 3">
    <name type="scientific">Eumeta variegata</name>
    <name type="common">Bagworm moth</name>
    <name type="synonym">Eumeta japonica</name>
    <dbReference type="NCBI Taxonomy" id="151549"/>
    <lineage>
        <taxon>Eukaryota</taxon>
        <taxon>Metazoa</taxon>
        <taxon>Ecdysozoa</taxon>
        <taxon>Arthropoda</taxon>
        <taxon>Hexapoda</taxon>
        <taxon>Insecta</taxon>
        <taxon>Pterygota</taxon>
        <taxon>Neoptera</taxon>
        <taxon>Endopterygota</taxon>
        <taxon>Lepidoptera</taxon>
        <taxon>Glossata</taxon>
        <taxon>Ditrysia</taxon>
        <taxon>Tineoidea</taxon>
        <taxon>Psychidae</taxon>
        <taxon>Oiketicinae</taxon>
        <taxon>Eumeta</taxon>
    </lineage>
</organism>
<accession>A0A4C2AA27</accession>
<dbReference type="AlphaFoldDB" id="A0A4C2AA27"/>
<protein>
    <submittedName>
        <fullName evidence="2">Uncharacterized protein</fullName>
    </submittedName>
</protein>